<dbReference type="EMBL" id="BMXS01000019">
    <property type="protein sequence ID" value="GGY01785.1"/>
    <property type="molecule type" value="Genomic_DNA"/>
</dbReference>
<name>A0ABQ2Z5E7_9GAMM</name>
<reference evidence="2" key="1">
    <citation type="journal article" date="2019" name="Int. J. Syst. Evol. Microbiol.">
        <title>The Global Catalogue of Microorganisms (GCM) 10K type strain sequencing project: providing services to taxonomists for standard genome sequencing and annotation.</title>
        <authorList>
            <consortium name="The Broad Institute Genomics Platform"/>
            <consortium name="The Broad Institute Genome Sequencing Center for Infectious Disease"/>
            <person name="Wu L."/>
            <person name="Ma J."/>
        </authorList>
    </citation>
    <scope>NUCLEOTIDE SEQUENCE [LARGE SCALE GENOMIC DNA]</scope>
    <source>
        <strain evidence="2">KCTC 22228</strain>
    </source>
</reference>
<evidence type="ECO:0000313" key="2">
    <source>
        <dbReference type="Proteomes" id="UP000653056"/>
    </source>
</evidence>
<evidence type="ECO:0000313" key="1">
    <source>
        <dbReference type="EMBL" id="GGY01785.1"/>
    </source>
</evidence>
<accession>A0ABQ2Z5E7</accession>
<protein>
    <submittedName>
        <fullName evidence="1">Uncharacterized protein</fullName>
    </submittedName>
</protein>
<comment type="caution">
    <text evidence="1">The sequence shown here is derived from an EMBL/GenBank/DDBJ whole genome shotgun (WGS) entry which is preliminary data.</text>
</comment>
<dbReference type="Proteomes" id="UP000653056">
    <property type="component" value="Unassembled WGS sequence"/>
</dbReference>
<gene>
    <name evidence="1" type="ORF">GCM10007160_32090</name>
</gene>
<organism evidence="1 2">
    <name type="scientific">Litchfieldella qijiaojingensis</name>
    <dbReference type="NCBI Taxonomy" id="980347"/>
    <lineage>
        <taxon>Bacteria</taxon>
        <taxon>Pseudomonadati</taxon>
        <taxon>Pseudomonadota</taxon>
        <taxon>Gammaproteobacteria</taxon>
        <taxon>Oceanospirillales</taxon>
        <taxon>Halomonadaceae</taxon>
        <taxon>Litchfieldella</taxon>
    </lineage>
</organism>
<keyword evidence="2" id="KW-1185">Reference proteome</keyword>
<sequence length="129" mass="14552">MLELMPIPSDDIIETIRQLNGDQKSPYVSEQYVHVANFEGDLVLLVKGEDYHDDGRVFFRDISSGYFREPVCLANGFEDFIVIAANLDQRSLEGLDAEAEVFTDIAKIVNPALSDDGQKCWGRICEMFT</sequence>
<proteinExistence type="predicted"/>